<comment type="caution">
    <text evidence="1">The sequence shown here is derived from an EMBL/GenBank/DDBJ whole genome shotgun (WGS) entry which is preliminary data.</text>
</comment>
<name>A0ABY1B9Q3_9PSED</name>
<dbReference type="EMBL" id="FOFP01000005">
    <property type="protein sequence ID" value="SEQ31817.1"/>
    <property type="molecule type" value="Genomic_DNA"/>
</dbReference>
<gene>
    <name evidence="1" type="ORF">SAMN05216600_10521</name>
</gene>
<evidence type="ECO:0000313" key="2">
    <source>
        <dbReference type="Proteomes" id="UP000198512"/>
    </source>
</evidence>
<sequence>MHNRRHHNTEAAHLSQPTLTQSIITNSCDSRVARPADLLKRLQTGHHCKTCNMSQSRPAIIHKNNFIPCSGQLRGFSDSLAVPTGPKNQ</sequence>
<protein>
    <submittedName>
        <fullName evidence="1">Uncharacterized protein</fullName>
    </submittedName>
</protein>
<keyword evidence="2" id="KW-1185">Reference proteome</keyword>
<evidence type="ECO:0000313" key="1">
    <source>
        <dbReference type="EMBL" id="SEQ31817.1"/>
    </source>
</evidence>
<reference evidence="1 2" key="1">
    <citation type="submission" date="2016-10" db="EMBL/GenBank/DDBJ databases">
        <authorList>
            <person name="Varghese N."/>
            <person name="Submissions S."/>
        </authorList>
    </citation>
    <scope>NUCLEOTIDE SEQUENCE [LARGE SCALE GENOMIC DNA]</scope>
    <source>
        <strain evidence="1 2">CIP 109853</strain>
    </source>
</reference>
<organism evidence="1 2">
    <name type="scientific">Pseudomonas cuatrocienegasensis</name>
    <dbReference type="NCBI Taxonomy" id="543360"/>
    <lineage>
        <taxon>Bacteria</taxon>
        <taxon>Pseudomonadati</taxon>
        <taxon>Pseudomonadota</taxon>
        <taxon>Gammaproteobacteria</taxon>
        <taxon>Pseudomonadales</taxon>
        <taxon>Pseudomonadaceae</taxon>
        <taxon>Pseudomonas</taxon>
    </lineage>
</organism>
<accession>A0ABY1B9Q3</accession>
<dbReference type="Proteomes" id="UP000198512">
    <property type="component" value="Unassembled WGS sequence"/>
</dbReference>
<proteinExistence type="predicted"/>